<evidence type="ECO:0000256" key="3">
    <source>
        <dbReference type="ARBA" id="ARBA00022452"/>
    </source>
</evidence>
<keyword evidence="2 8" id="KW-0813">Transport</keyword>
<keyword evidence="3 8" id="KW-1134">Transmembrane beta strand</keyword>
<dbReference type="STRING" id="651661.SAMN05660293_02977"/>
<keyword evidence="4 8" id="KW-0812">Transmembrane</keyword>
<evidence type="ECO:0000256" key="8">
    <source>
        <dbReference type="PROSITE-ProRule" id="PRU01360"/>
    </source>
</evidence>
<evidence type="ECO:0000256" key="2">
    <source>
        <dbReference type="ARBA" id="ARBA00022448"/>
    </source>
</evidence>
<dbReference type="RefSeq" id="WP_082215758.1">
    <property type="nucleotide sequence ID" value="NZ_FUZA01000003.1"/>
</dbReference>
<dbReference type="InterPro" id="IPR023996">
    <property type="entry name" value="TonB-dep_OMP_SusC/RagA"/>
</dbReference>
<dbReference type="Gene3D" id="2.40.170.20">
    <property type="entry name" value="TonB-dependent receptor, beta-barrel domain"/>
    <property type="match status" value="1"/>
</dbReference>
<organism evidence="13 14">
    <name type="scientific">Dyadobacter psychrophilus</name>
    <dbReference type="NCBI Taxonomy" id="651661"/>
    <lineage>
        <taxon>Bacteria</taxon>
        <taxon>Pseudomonadati</taxon>
        <taxon>Bacteroidota</taxon>
        <taxon>Cytophagia</taxon>
        <taxon>Cytophagales</taxon>
        <taxon>Spirosomataceae</taxon>
        <taxon>Dyadobacter</taxon>
    </lineage>
</organism>
<dbReference type="InterPro" id="IPR008969">
    <property type="entry name" value="CarboxyPept-like_regulatory"/>
</dbReference>
<dbReference type="PROSITE" id="PS52016">
    <property type="entry name" value="TONB_DEPENDENT_REC_3"/>
    <property type="match status" value="1"/>
</dbReference>
<dbReference type="SUPFAM" id="SSF56935">
    <property type="entry name" value="Porins"/>
    <property type="match status" value="1"/>
</dbReference>
<dbReference type="InterPro" id="IPR036942">
    <property type="entry name" value="Beta-barrel_TonB_sf"/>
</dbReference>
<dbReference type="Proteomes" id="UP000190897">
    <property type="component" value="Unassembled WGS sequence"/>
</dbReference>
<evidence type="ECO:0000256" key="4">
    <source>
        <dbReference type="ARBA" id="ARBA00022692"/>
    </source>
</evidence>
<evidence type="ECO:0000256" key="5">
    <source>
        <dbReference type="ARBA" id="ARBA00023077"/>
    </source>
</evidence>
<feature type="domain" description="TonB-dependent receptor plug" evidence="12">
    <location>
        <begin position="236"/>
        <end position="341"/>
    </location>
</feature>
<evidence type="ECO:0000259" key="12">
    <source>
        <dbReference type="Pfam" id="PF07715"/>
    </source>
</evidence>
<evidence type="ECO:0000256" key="1">
    <source>
        <dbReference type="ARBA" id="ARBA00004571"/>
    </source>
</evidence>
<proteinExistence type="inferred from homology"/>
<evidence type="ECO:0000256" key="10">
    <source>
        <dbReference type="SAM" id="MobiDB-lite"/>
    </source>
</evidence>
<dbReference type="Pfam" id="PF00593">
    <property type="entry name" value="TonB_dep_Rec_b-barrel"/>
    <property type="match status" value="1"/>
</dbReference>
<feature type="domain" description="TonB-dependent receptor-like beta-barrel" evidence="11">
    <location>
        <begin position="587"/>
        <end position="1043"/>
    </location>
</feature>
<dbReference type="InterPro" id="IPR037066">
    <property type="entry name" value="Plug_dom_sf"/>
</dbReference>
<comment type="similarity">
    <text evidence="8 9">Belongs to the TonB-dependent receptor family.</text>
</comment>
<evidence type="ECO:0000256" key="7">
    <source>
        <dbReference type="ARBA" id="ARBA00023237"/>
    </source>
</evidence>
<feature type="region of interest" description="Disordered" evidence="10">
    <location>
        <begin position="121"/>
        <end position="141"/>
    </location>
</feature>
<name>A0A1T5FB40_9BACT</name>
<dbReference type="NCBIfam" id="TIGR04057">
    <property type="entry name" value="SusC_RagA_signa"/>
    <property type="match status" value="1"/>
</dbReference>
<sequence length="1192" mass="129885">MKKTFYRQNYLLKIMRISLMQMLIITMFSGLSYAFDGFGQEVLSRRLTINIKEQKIGTALNQIGKLSGVNFMYSPELIGSQRTVTFSAKEEKLEAILNNFLTPLQVTYEVSGKQILLKRAPSKSGTAPAQSSGSSNKLNPSVDVPVKGKVIDATGGTIPGATVVLKGSSSVGTTTDAEGTFSLTVPDGSTTLVVSSIGFLTQEVDITNKSQVDITLQSDVKALTEVVVTGYSSQFKRDITGAVSTVDATELTKVAAPNVAQQLQGRVAGVTVTSNNTPGGEATVRIRGFGTINNNDPLYVIDGVPTKGGLNSINPNNIESMQVLKDASSASIYGSRAANGVIIITTKKGKAGAPRFTFNSRAGLQTGKIDLDLIKDPQQFGDLLWTQRRNAGVLTNGNPSHQQYGNGTSPVVPDYILAGSSYGLPEGDPRVDPSLYNYNRAGFYQIVKANKEGTDWHEEILRPAAIQEYNVGATGGTETGRYAIAFNYFKQDGVLIHTSFNRYSLRSNTEFTFKKRIRIGENLEVSYTENKGYYNNNGTASSANNQDGNPIGNGYRIPSIIPVYDIMGNFAATRAAGLGPATNPVAQLWRTRNNQTNNFRAFGNAYLEADILKDLTFKSSIGIDITAANRVGYTLLDLEEAEIEAANALTNANAYDINWTWSNTLNYNRNFGANHKLGVLLGTEAIKGTGRDFNATRTTFFSEDPQYMFLSSGTAGINNAGGAYEWALFSIFGKINYALKDRYLLEATVRRDGSSRFGQNNRYGTFPAFSAGWRLSEEAFLKPLTWLDDLKIRAGWGQTGNQEIGNYNGFSTYRSSLNLSSYAIGGGNNAVEPGFDTEAFGNPDAKWETTTQTNIGLDATFLKGMFNFNLDLYNRTTSDMLYQVALPATQGSATIPFVNVGEMNNKGIDLALDFNNKALNGDLTYSVGVNFSTYKNEVTKLNNSASAVLLGPAIRSYTWTRSVPGMPLYSFYGLQIDGIYQNQGEVDNGPKYPGYAAVGKYKYQDTDGNGTITDNDRVFLGNPHPDFTYGINLNAGYKNFDVSAFFQGVKGNQIINMVKRWVDFNNQAGNRSLRMLNDSWTPENPDAVLPILDANDSRSQQPSSYFVEDGSYFRMKNLTLGYTLPAGVLSKIGFESARIYLQAQNLFTITKYSGIDPEVTSVGSSPGSTVLGVDQGNYPNSKMYQVGINFGF</sequence>
<reference evidence="14" key="1">
    <citation type="submission" date="2017-02" db="EMBL/GenBank/DDBJ databases">
        <authorList>
            <person name="Varghese N."/>
            <person name="Submissions S."/>
        </authorList>
    </citation>
    <scope>NUCLEOTIDE SEQUENCE [LARGE SCALE GENOMIC DNA]</scope>
    <source>
        <strain evidence="14">DSM 22270</strain>
    </source>
</reference>
<gene>
    <name evidence="13" type="ORF">SAMN05660293_02977</name>
</gene>
<dbReference type="OrthoDB" id="9768177at2"/>
<evidence type="ECO:0000313" key="14">
    <source>
        <dbReference type="Proteomes" id="UP000190897"/>
    </source>
</evidence>
<dbReference type="InterPro" id="IPR000531">
    <property type="entry name" value="Beta-barrel_TonB"/>
</dbReference>
<dbReference type="InterPro" id="IPR039426">
    <property type="entry name" value="TonB-dep_rcpt-like"/>
</dbReference>
<dbReference type="Gene3D" id="2.170.130.10">
    <property type="entry name" value="TonB-dependent receptor, plug domain"/>
    <property type="match status" value="1"/>
</dbReference>
<dbReference type="EMBL" id="FUZA01000003">
    <property type="protein sequence ID" value="SKB93288.1"/>
    <property type="molecule type" value="Genomic_DNA"/>
</dbReference>
<comment type="subcellular location">
    <subcellularLocation>
        <location evidence="1 8">Cell outer membrane</location>
        <topology evidence="1 8">Multi-pass membrane protein</topology>
    </subcellularLocation>
</comment>
<dbReference type="GO" id="GO:0009279">
    <property type="term" value="C:cell outer membrane"/>
    <property type="evidence" value="ECO:0007669"/>
    <property type="project" value="UniProtKB-SubCell"/>
</dbReference>
<keyword evidence="6 8" id="KW-0472">Membrane</keyword>
<keyword evidence="5 9" id="KW-0798">TonB box</keyword>
<keyword evidence="14" id="KW-1185">Reference proteome</keyword>
<dbReference type="Gene3D" id="3.55.50.30">
    <property type="match status" value="1"/>
</dbReference>
<evidence type="ECO:0000256" key="6">
    <source>
        <dbReference type="ARBA" id="ARBA00023136"/>
    </source>
</evidence>
<evidence type="ECO:0000256" key="9">
    <source>
        <dbReference type="RuleBase" id="RU003357"/>
    </source>
</evidence>
<dbReference type="Pfam" id="PF07715">
    <property type="entry name" value="Plug"/>
    <property type="match status" value="1"/>
</dbReference>
<dbReference type="SUPFAM" id="SSF49464">
    <property type="entry name" value="Carboxypeptidase regulatory domain-like"/>
    <property type="match status" value="1"/>
</dbReference>
<dbReference type="Gene3D" id="2.60.40.1120">
    <property type="entry name" value="Carboxypeptidase-like, regulatory domain"/>
    <property type="match status" value="1"/>
</dbReference>
<feature type="compositionally biased region" description="Polar residues" evidence="10">
    <location>
        <begin position="123"/>
        <end position="139"/>
    </location>
</feature>
<keyword evidence="7 8" id="KW-0998">Cell outer membrane</keyword>
<dbReference type="NCBIfam" id="TIGR04056">
    <property type="entry name" value="OMP_RagA_SusC"/>
    <property type="match status" value="1"/>
</dbReference>
<evidence type="ECO:0000313" key="13">
    <source>
        <dbReference type="EMBL" id="SKB93288.1"/>
    </source>
</evidence>
<dbReference type="InterPro" id="IPR023997">
    <property type="entry name" value="TonB-dep_OMP_SusC/RagA_CS"/>
</dbReference>
<dbReference type="Pfam" id="PF13715">
    <property type="entry name" value="CarbopepD_reg_2"/>
    <property type="match status" value="1"/>
</dbReference>
<protein>
    <submittedName>
        <fullName evidence="13">TonB-linked outer membrane protein, SusC/RagA family</fullName>
    </submittedName>
</protein>
<dbReference type="AlphaFoldDB" id="A0A1T5FB40"/>
<accession>A0A1T5FB40</accession>
<evidence type="ECO:0000259" key="11">
    <source>
        <dbReference type="Pfam" id="PF00593"/>
    </source>
</evidence>
<dbReference type="InterPro" id="IPR012910">
    <property type="entry name" value="Plug_dom"/>
</dbReference>